<protein>
    <submittedName>
        <fullName evidence="1">Uncharacterized protein</fullName>
    </submittedName>
</protein>
<dbReference type="Proteomes" id="UP000297245">
    <property type="component" value="Unassembled WGS sequence"/>
</dbReference>
<dbReference type="AlphaFoldDB" id="A0A4V4HEU6"/>
<organism evidence="1 2">
    <name type="scientific">Dendrothele bispora (strain CBS 962.96)</name>
    <dbReference type="NCBI Taxonomy" id="1314807"/>
    <lineage>
        <taxon>Eukaryota</taxon>
        <taxon>Fungi</taxon>
        <taxon>Dikarya</taxon>
        <taxon>Basidiomycota</taxon>
        <taxon>Agaricomycotina</taxon>
        <taxon>Agaricomycetes</taxon>
        <taxon>Agaricomycetidae</taxon>
        <taxon>Agaricales</taxon>
        <taxon>Agaricales incertae sedis</taxon>
        <taxon>Dendrothele</taxon>
    </lineage>
</organism>
<gene>
    <name evidence="1" type="ORF">K435DRAFT_780260</name>
</gene>
<keyword evidence="2" id="KW-1185">Reference proteome</keyword>
<reference evidence="1 2" key="1">
    <citation type="journal article" date="2019" name="Nat. Ecol. Evol.">
        <title>Megaphylogeny resolves global patterns of mushroom evolution.</title>
        <authorList>
            <person name="Varga T."/>
            <person name="Krizsan K."/>
            <person name="Foldi C."/>
            <person name="Dima B."/>
            <person name="Sanchez-Garcia M."/>
            <person name="Sanchez-Ramirez S."/>
            <person name="Szollosi G.J."/>
            <person name="Szarkandi J.G."/>
            <person name="Papp V."/>
            <person name="Albert L."/>
            <person name="Andreopoulos W."/>
            <person name="Angelini C."/>
            <person name="Antonin V."/>
            <person name="Barry K.W."/>
            <person name="Bougher N.L."/>
            <person name="Buchanan P."/>
            <person name="Buyck B."/>
            <person name="Bense V."/>
            <person name="Catcheside P."/>
            <person name="Chovatia M."/>
            <person name="Cooper J."/>
            <person name="Damon W."/>
            <person name="Desjardin D."/>
            <person name="Finy P."/>
            <person name="Geml J."/>
            <person name="Haridas S."/>
            <person name="Hughes K."/>
            <person name="Justo A."/>
            <person name="Karasinski D."/>
            <person name="Kautmanova I."/>
            <person name="Kiss B."/>
            <person name="Kocsube S."/>
            <person name="Kotiranta H."/>
            <person name="LaButti K.M."/>
            <person name="Lechner B.E."/>
            <person name="Liimatainen K."/>
            <person name="Lipzen A."/>
            <person name="Lukacs Z."/>
            <person name="Mihaltcheva S."/>
            <person name="Morgado L.N."/>
            <person name="Niskanen T."/>
            <person name="Noordeloos M.E."/>
            <person name="Ohm R.A."/>
            <person name="Ortiz-Santana B."/>
            <person name="Ovrebo C."/>
            <person name="Racz N."/>
            <person name="Riley R."/>
            <person name="Savchenko A."/>
            <person name="Shiryaev A."/>
            <person name="Soop K."/>
            <person name="Spirin V."/>
            <person name="Szebenyi C."/>
            <person name="Tomsovsky M."/>
            <person name="Tulloss R.E."/>
            <person name="Uehling J."/>
            <person name="Grigoriev I.V."/>
            <person name="Vagvolgyi C."/>
            <person name="Papp T."/>
            <person name="Martin F.M."/>
            <person name="Miettinen O."/>
            <person name="Hibbett D.S."/>
            <person name="Nagy L.G."/>
        </authorList>
    </citation>
    <scope>NUCLEOTIDE SEQUENCE [LARGE SCALE GENOMIC DNA]</scope>
    <source>
        <strain evidence="1 2">CBS 962.96</strain>
    </source>
</reference>
<evidence type="ECO:0000313" key="2">
    <source>
        <dbReference type="Proteomes" id="UP000297245"/>
    </source>
</evidence>
<dbReference type="EMBL" id="ML179279">
    <property type="protein sequence ID" value="THU92445.1"/>
    <property type="molecule type" value="Genomic_DNA"/>
</dbReference>
<name>A0A4V4HEU6_DENBC</name>
<evidence type="ECO:0000313" key="1">
    <source>
        <dbReference type="EMBL" id="THU92445.1"/>
    </source>
</evidence>
<dbReference type="PROSITE" id="PS51257">
    <property type="entry name" value="PROKAR_LIPOPROTEIN"/>
    <property type="match status" value="1"/>
</dbReference>
<accession>A0A4V4HEU6</accession>
<proteinExistence type="predicted"/>
<sequence length="63" mass="7609">MDGPRMSVRPAYSQHISLNKRSLFNHTSFWTSCHQFFIKAEWDLQKDSNSFKMSRNKKPWNLF</sequence>